<dbReference type="SUPFAM" id="SSF52047">
    <property type="entry name" value="RNI-like"/>
    <property type="match status" value="1"/>
</dbReference>
<dbReference type="PANTHER" id="PTHR13318:SF133">
    <property type="entry name" value="F-BOX PROTEIN SKIP2"/>
    <property type="match status" value="1"/>
</dbReference>
<dbReference type="SMART" id="SM00367">
    <property type="entry name" value="LRR_CC"/>
    <property type="match status" value="2"/>
</dbReference>
<dbReference type="PANTHER" id="PTHR13318">
    <property type="entry name" value="PARTNER OF PAIRED, ISOFORM B-RELATED"/>
    <property type="match status" value="1"/>
</dbReference>
<gene>
    <name evidence="2" type="ORF">SLEP1_g23512</name>
</gene>
<feature type="domain" description="F-box" evidence="1">
    <location>
        <begin position="49"/>
        <end position="76"/>
    </location>
</feature>
<accession>A0AAV5JFN6</accession>
<dbReference type="EMBL" id="BPVZ01000036">
    <property type="protein sequence ID" value="GKV12357.1"/>
    <property type="molecule type" value="Genomic_DNA"/>
</dbReference>
<evidence type="ECO:0000313" key="2">
    <source>
        <dbReference type="EMBL" id="GKV12357.1"/>
    </source>
</evidence>
<organism evidence="2 3">
    <name type="scientific">Rubroshorea leprosula</name>
    <dbReference type="NCBI Taxonomy" id="152421"/>
    <lineage>
        <taxon>Eukaryota</taxon>
        <taxon>Viridiplantae</taxon>
        <taxon>Streptophyta</taxon>
        <taxon>Embryophyta</taxon>
        <taxon>Tracheophyta</taxon>
        <taxon>Spermatophyta</taxon>
        <taxon>Magnoliopsida</taxon>
        <taxon>eudicotyledons</taxon>
        <taxon>Gunneridae</taxon>
        <taxon>Pentapetalae</taxon>
        <taxon>rosids</taxon>
        <taxon>malvids</taxon>
        <taxon>Malvales</taxon>
        <taxon>Dipterocarpaceae</taxon>
        <taxon>Rubroshorea</taxon>
    </lineage>
</organism>
<name>A0AAV5JFN6_9ROSI</name>
<proteinExistence type="predicted"/>
<dbReference type="Gene3D" id="1.20.1280.50">
    <property type="match status" value="1"/>
</dbReference>
<dbReference type="SUPFAM" id="SSF81383">
    <property type="entry name" value="F-box domain"/>
    <property type="match status" value="1"/>
</dbReference>
<dbReference type="Pfam" id="PF00646">
    <property type="entry name" value="F-box"/>
    <property type="match status" value="1"/>
</dbReference>
<protein>
    <recommendedName>
        <fullName evidence="1">F-box domain-containing protein</fullName>
    </recommendedName>
</protein>
<dbReference type="InterPro" id="IPR036047">
    <property type="entry name" value="F-box-like_dom_sf"/>
</dbReference>
<dbReference type="GO" id="GO:0019005">
    <property type="term" value="C:SCF ubiquitin ligase complex"/>
    <property type="evidence" value="ECO:0007669"/>
    <property type="project" value="TreeGrafter"/>
</dbReference>
<comment type="caution">
    <text evidence="2">The sequence shown here is derived from an EMBL/GenBank/DDBJ whole genome shotgun (WGS) entry which is preliminary data.</text>
</comment>
<evidence type="ECO:0000259" key="1">
    <source>
        <dbReference type="Pfam" id="PF00646"/>
    </source>
</evidence>
<dbReference type="InterPro" id="IPR032675">
    <property type="entry name" value="LRR_dom_sf"/>
</dbReference>
<dbReference type="GO" id="GO:0031146">
    <property type="term" value="P:SCF-dependent proteasomal ubiquitin-dependent protein catabolic process"/>
    <property type="evidence" value="ECO:0007669"/>
    <property type="project" value="TreeGrafter"/>
</dbReference>
<reference evidence="2 3" key="1">
    <citation type="journal article" date="2021" name="Commun. Biol.">
        <title>The genome of Shorea leprosula (Dipterocarpaceae) highlights the ecological relevance of drought in aseasonal tropical rainforests.</title>
        <authorList>
            <person name="Ng K.K.S."/>
            <person name="Kobayashi M.J."/>
            <person name="Fawcett J.A."/>
            <person name="Hatakeyama M."/>
            <person name="Paape T."/>
            <person name="Ng C.H."/>
            <person name="Ang C.C."/>
            <person name="Tnah L.H."/>
            <person name="Lee C.T."/>
            <person name="Nishiyama T."/>
            <person name="Sese J."/>
            <person name="O'Brien M.J."/>
            <person name="Copetti D."/>
            <person name="Mohd Noor M.I."/>
            <person name="Ong R.C."/>
            <person name="Putra M."/>
            <person name="Sireger I.Z."/>
            <person name="Indrioko S."/>
            <person name="Kosugi Y."/>
            <person name="Izuno A."/>
            <person name="Isagi Y."/>
            <person name="Lee S.L."/>
            <person name="Shimizu K.K."/>
        </authorList>
    </citation>
    <scope>NUCLEOTIDE SEQUENCE [LARGE SCALE GENOMIC DNA]</scope>
    <source>
        <strain evidence="2">214</strain>
    </source>
</reference>
<sequence>MGQFHSIYVDRDYSAGDRFSSLSSLGMVSSDSVESDKEFAANLDYTGEIPDECLAYIFQFLGTDDRKWCSLVCKRFLLVDDQNHYRLSLDSRSEIVDSLSSIFTRFDSVNKLVLRCNRKSISLSNKVLVLISTHCPNLSRLKLCGCHKITDYRMARFAKNCKNLRKLSCGSCMFGAKALNIVLNYCTNLENKQSDSSSSTPSVFIPSSFLATAMKFS</sequence>
<keyword evidence="3" id="KW-1185">Reference proteome</keyword>
<dbReference type="Proteomes" id="UP001054252">
    <property type="component" value="Unassembled WGS sequence"/>
</dbReference>
<dbReference type="AlphaFoldDB" id="A0AAV5JFN6"/>
<evidence type="ECO:0000313" key="3">
    <source>
        <dbReference type="Proteomes" id="UP001054252"/>
    </source>
</evidence>
<dbReference type="InterPro" id="IPR006553">
    <property type="entry name" value="Leu-rich_rpt_Cys-con_subtyp"/>
</dbReference>
<dbReference type="Gene3D" id="3.80.10.10">
    <property type="entry name" value="Ribonuclease Inhibitor"/>
    <property type="match status" value="1"/>
</dbReference>
<dbReference type="InterPro" id="IPR001810">
    <property type="entry name" value="F-box_dom"/>
</dbReference>